<dbReference type="SUPFAM" id="SSF52141">
    <property type="entry name" value="Uracil-DNA glycosylase-like"/>
    <property type="match status" value="1"/>
</dbReference>
<reference evidence="2 3" key="1">
    <citation type="submission" date="2017-03" db="EMBL/GenBank/DDBJ databases">
        <authorList>
            <person name="Afonso C.L."/>
            <person name="Miller P.J."/>
            <person name="Scott M.A."/>
            <person name="Spackman E."/>
            <person name="Goraichik I."/>
            <person name="Dimitrov K.M."/>
            <person name="Suarez D.L."/>
            <person name="Swayne D.E."/>
        </authorList>
    </citation>
    <scope>NUCLEOTIDE SEQUENCE [LARGE SCALE GENOMIC DNA]</scope>
    <source>
        <strain evidence="2 3">CECT 8287</strain>
    </source>
</reference>
<feature type="domain" description="Uracil-DNA glycosylase-like" evidence="1">
    <location>
        <begin position="28"/>
        <end position="185"/>
    </location>
</feature>
<organism evidence="2 3">
    <name type="scientific">Roseovarius litorisediminis</name>
    <dbReference type="NCBI Taxonomy" id="1312363"/>
    <lineage>
        <taxon>Bacteria</taxon>
        <taxon>Pseudomonadati</taxon>
        <taxon>Pseudomonadota</taxon>
        <taxon>Alphaproteobacteria</taxon>
        <taxon>Rhodobacterales</taxon>
        <taxon>Roseobacteraceae</taxon>
        <taxon>Roseovarius</taxon>
    </lineage>
</organism>
<proteinExistence type="predicted"/>
<evidence type="ECO:0000313" key="2">
    <source>
        <dbReference type="EMBL" id="SLN24332.1"/>
    </source>
</evidence>
<accession>A0A1Y5RWP2</accession>
<evidence type="ECO:0000313" key="3">
    <source>
        <dbReference type="Proteomes" id="UP000193827"/>
    </source>
</evidence>
<dbReference type="InterPro" id="IPR036895">
    <property type="entry name" value="Uracil-DNA_glycosylase-like_sf"/>
</dbReference>
<dbReference type="InterPro" id="IPR047124">
    <property type="entry name" value="HI_0220.2"/>
</dbReference>
<dbReference type="RefSeq" id="WP_085891334.1">
    <property type="nucleotide sequence ID" value="NZ_FWFL01000002.1"/>
</dbReference>
<dbReference type="SMART" id="SM00987">
    <property type="entry name" value="UreE_C"/>
    <property type="match status" value="1"/>
</dbReference>
<dbReference type="Pfam" id="PF03167">
    <property type="entry name" value="UDG"/>
    <property type="match status" value="1"/>
</dbReference>
<dbReference type="Proteomes" id="UP000193827">
    <property type="component" value="Unassembled WGS sequence"/>
</dbReference>
<dbReference type="OrthoDB" id="9789139at2"/>
<dbReference type="PANTHER" id="PTHR42160">
    <property type="entry name" value="URACIL-DNA GLYCOSYLASE SUPERFAMILY PROTEIN"/>
    <property type="match status" value="1"/>
</dbReference>
<dbReference type="CDD" id="cd10033">
    <property type="entry name" value="UDG_like"/>
    <property type="match status" value="1"/>
</dbReference>
<dbReference type="SMART" id="SM00986">
    <property type="entry name" value="UDG"/>
    <property type="match status" value="1"/>
</dbReference>
<dbReference type="AlphaFoldDB" id="A0A1Y5RWP2"/>
<dbReference type="PANTHER" id="PTHR42160:SF1">
    <property type="entry name" value="URACIL-DNA GLYCOSYLASE SUPERFAMILY PROTEIN"/>
    <property type="match status" value="1"/>
</dbReference>
<gene>
    <name evidence="2" type="ORF">PEL8287_01109</name>
</gene>
<keyword evidence="3" id="KW-1185">Reference proteome</keyword>
<dbReference type="EMBL" id="FWFL01000002">
    <property type="protein sequence ID" value="SLN24332.1"/>
    <property type="molecule type" value="Genomic_DNA"/>
</dbReference>
<name>A0A1Y5RWP2_9RHOB</name>
<dbReference type="InterPro" id="IPR005122">
    <property type="entry name" value="Uracil-DNA_glycosylase-like"/>
</dbReference>
<sequence>MSEDLKTLLAGMRSCSLCDGLELGAKPIFKLSQNAKILVVGQAPGRIAHEKGRPFDDPSGERLRSWLAVDKAAFYEDDRIGIFPMGLCFPGKGRSGDNPPRSECADTWRSRVMAALKNVELTLVLGRYAIAWHLPQLKNTPVTEAVKHCAEGKNGIFVLPHPSPRNNRWLLQNDWFEQRVIPRIQDRVARLLG</sequence>
<protein>
    <submittedName>
        <fullName evidence="2">Uracil DNA glycosylase superfamily protein</fullName>
    </submittedName>
</protein>
<evidence type="ECO:0000259" key="1">
    <source>
        <dbReference type="SMART" id="SM00986"/>
    </source>
</evidence>
<dbReference type="Gene3D" id="3.40.470.10">
    <property type="entry name" value="Uracil-DNA glycosylase-like domain"/>
    <property type="match status" value="1"/>
</dbReference>